<dbReference type="SUPFAM" id="SSF53167">
    <property type="entry name" value="Purine and uridine phosphorylases"/>
    <property type="match status" value="1"/>
</dbReference>
<evidence type="ECO:0000259" key="1">
    <source>
        <dbReference type="Pfam" id="PF01048"/>
    </source>
</evidence>
<dbReference type="PANTHER" id="PTHR46082:SF11">
    <property type="entry name" value="AAA+ ATPASE DOMAIN-CONTAINING PROTEIN-RELATED"/>
    <property type="match status" value="1"/>
</dbReference>
<dbReference type="InterPro" id="IPR053137">
    <property type="entry name" value="NLR-like"/>
</dbReference>
<dbReference type="GO" id="GO:0003824">
    <property type="term" value="F:catalytic activity"/>
    <property type="evidence" value="ECO:0007669"/>
    <property type="project" value="InterPro"/>
</dbReference>
<dbReference type="AlphaFoldDB" id="A0A6A6DCG4"/>
<keyword evidence="3" id="KW-1185">Reference proteome</keyword>
<evidence type="ECO:0000313" key="2">
    <source>
        <dbReference type="EMBL" id="KAF2175909.1"/>
    </source>
</evidence>
<name>A0A6A6DCG4_9PEZI</name>
<dbReference type="EMBL" id="ML994721">
    <property type="protein sequence ID" value="KAF2175909.1"/>
    <property type="molecule type" value="Genomic_DNA"/>
</dbReference>
<organism evidence="2 3">
    <name type="scientific">Zopfia rhizophila CBS 207.26</name>
    <dbReference type="NCBI Taxonomy" id="1314779"/>
    <lineage>
        <taxon>Eukaryota</taxon>
        <taxon>Fungi</taxon>
        <taxon>Dikarya</taxon>
        <taxon>Ascomycota</taxon>
        <taxon>Pezizomycotina</taxon>
        <taxon>Dothideomycetes</taxon>
        <taxon>Dothideomycetes incertae sedis</taxon>
        <taxon>Zopfiaceae</taxon>
        <taxon>Zopfia</taxon>
    </lineage>
</organism>
<accession>A0A6A6DCG4</accession>
<sequence length="325" mass="35512">MAKRRRPCREHYTVGWVCALPVELSAAQEMLDEEHNDLDHDPNDPNIYTLGRIGEHNVVIVCLPAGQTGTNSAAAVAVQMMSAFRSIRFCLMVGIGGGVPSLEADIHLGDVVVSSPHKQHGGVVQYDFGKATPSGFERTGFLNTPPKILLNAVAKLHANHIRGRYRLWEYLSKLNGLPTFTRENAGPDVLFAAEYDHEGGATCEQCSKEKVVERQSRGSKEVVIHYGAIASGNRVMRDGATRDKISSGLGSVLCFEMEAAGLMNSFPCLVIRGICDYADSHKNKRWQPYAAGTAAACAKEMLSVMPTAQVERSRTVDEIIRERDG</sequence>
<dbReference type="GO" id="GO:0009116">
    <property type="term" value="P:nucleoside metabolic process"/>
    <property type="evidence" value="ECO:0007669"/>
    <property type="project" value="InterPro"/>
</dbReference>
<dbReference type="InterPro" id="IPR035994">
    <property type="entry name" value="Nucleoside_phosphorylase_sf"/>
</dbReference>
<dbReference type="Pfam" id="PF01048">
    <property type="entry name" value="PNP_UDP_1"/>
    <property type="match status" value="1"/>
</dbReference>
<dbReference type="OrthoDB" id="1577640at2759"/>
<evidence type="ECO:0000313" key="3">
    <source>
        <dbReference type="Proteomes" id="UP000800200"/>
    </source>
</evidence>
<dbReference type="Gene3D" id="3.40.50.1580">
    <property type="entry name" value="Nucleoside phosphorylase domain"/>
    <property type="match status" value="1"/>
</dbReference>
<proteinExistence type="predicted"/>
<feature type="domain" description="Nucleoside phosphorylase" evidence="1">
    <location>
        <begin position="14"/>
        <end position="300"/>
    </location>
</feature>
<dbReference type="InterPro" id="IPR000845">
    <property type="entry name" value="Nucleoside_phosphorylase_d"/>
</dbReference>
<protein>
    <submittedName>
        <fullName evidence="2">Purine and uridine phosphorylase</fullName>
    </submittedName>
</protein>
<reference evidence="2" key="1">
    <citation type="journal article" date="2020" name="Stud. Mycol.">
        <title>101 Dothideomycetes genomes: a test case for predicting lifestyles and emergence of pathogens.</title>
        <authorList>
            <person name="Haridas S."/>
            <person name="Albert R."/>
            <person name="Binder M."/>
            <person name="Bloem J."/>
            <person name="Labutti K."/>
            <person name="Salamov A."/>
            <person name="Andreopoulos B."/>
            <person name="Baker S."/>
            <person name="Barry K."/>
            <person name="Bills G."/>
            <person name="Bluhm B."/>
            <person name="Cannon C."/>
            <person name="Castanera R."/>
            <person name="Culley D."/>
            <person name="Daum C."/>
            <person name="Ezra D."/>
            <person name="Gonzalez J."/>
            <person name="Henrissat B."/>
            <person name="Kuo A."/>
            <person name="Liang C."/>
            <person name="Lipzen A."/>
            <person name="Lutzoni F."/>
            <person name="Magnuson J."/>
            <person name="Mondo S."/>
            <person name="Nolan M."/>
            <person name="Ohm R."/>
            <person name="Pangilinan J."/>
            <person name="Park H.-J."/>
            <person name="Ramirez L."/>
            <person name="Alfaro M."/>
            <person name="Sun H."/>
            <person name="Tritt A."/>
            <person name="Yoshinaga Y."/>
            <person name="Zwiers L.-H."/>
            <person name="Turgeon B."/>
            <person name="Goodwin S."/>
            <person name="Spatafora J."/>
            <person name="Crous P."/>
            <person name="Grigoriev I."/>
        </authorList>
    </citation>
    <scope>NUCLEOTIDE SEQUENCE</scope>
    <source>
        <strain evidence="2">CBS 207.26</strain>
    </source>
</reference>
<dbReference type="Proteomes" id="UP000800200">
    <property type="component" value="Unassembled WGS sequence"/>
</dbReference>
<gene>
    <name evidence="2" type="ORF">K469DRAFT_609189</name>
</gene>
<dbReference type="PANTHER" id="PTHR46082">
    <property type="entry name" value="ATP/GTP-BINDING PROTEIN-RELATED"/>
    <property type="match status" value="1"/>
</dbReference>